<evidence type="ECO:0000256" key="9">
    <source>
        <dbReference type="ARBA" id="ARBA00023180"/>
    </source>
</evidence>
<proteinExistence type="inferred from homology"/>
<evidence type="ECO:0000256" key="2">
    <source>
        <dbReference type="ARBA" id="ARBA00009105"/>
    </source>
</evidence>
<dbReference type="GO" id="GO:0000033">
    <property type="term" value="F:alpha-1,3-mannosyltransferase activity"/>
    <property type="evidence" value="ECO:0007669"/>
    <property type="project" value="TreeGrafter"/>
</dbReference>
<evidence type="ECO:0000256" key="3">
    <source>
        <dbReference type="ARBA" id="ARBA00022676"/>
    </source>
</evidence>
<dbReference type="Proteomes" id="UP000070544">
    <property type="component" value="Unassembled WGS sequence"/>
</dbReference>
<evidence type="ECO:0000256" key="5">
    <source>
        <dbReference type="ARBA" id="ARBA00022692"/>
    </source>
</evidence>
<feature type="compositionally biased region" description="Basic and acidic residues" evidence="10">
    <location>
        <begin position="549"/>
        <end position="569"/>
    </location>
</feature>
<reference evidence="12 13" key="1">
    <citation type="journal article" date="2015" name="Genome Biol. Evol.">
        <title>Phylogenomic analyses indicate that early fungi evolved digesting cell walls of algal ancestors of land plants.</title>
        <authorList>
            <person name="Chang Y."/>
            <person name="Wang S."/>
            <person name="Sekimoto S."/>
            <person name="Aerts A.L."/>
            <person name="Choi C."/>
            <person name="Clum A."/>
            <person name="LaButti K.M."/>
            <person name="Lindquist E.A."/>
            <person name="Yee Ngan C."/>
            <person name="Ohm R.A."/>
            <person name="Salamov A.A."/>
            <person name="Grigoriev I.V."/>
            <person name="Spatafora J.W."/>
            <person name="Berbee M.L."/>
        </authorList>
    </citation>
    <scope>NUCLEOTIDE SEQUENCE [LARGE SCALE GENOMIC DNA]</scope>
    <source>
        <strain evidence="12 13">JEL478</strain>
    </source>
</reference>
<feature type="region of interest" description="Disordered" evidence="10">
    <location>
        <begin position="28"/>
        <end position="60"/>
    </location>
</feature>
<sequence>MLSAIRSVTAILGALILLAGIYGSQNTSAGSLDSTTNSVARRDGPRNDTKQWTPTPPHKPHVRKIIKEIDISPEQRQWLLEPTALGHAEHLAQFAAKYREYVRLHTALMELDAAIEEHCGDCRHPPHNSLDVAQCCAESSGPVFSTTLLHTFLRRVEANLVPWAHHSFSSVSHLYKTFASAPRTRGIVLTTGRGLQARMAMVSIRTIRASGCTLPIEVMYAGDWDLDPVSRSRIEAMGNGYDIVTRDLTKIVDPTTAGLLGWSAKPFSAMYASFSEVILQDADVVWVGSPEEVFLEDAYKNTGTLFYFDRRRLTPSEDKRFYFVVSLLSPDLMRLPSPEENVILRRASNDLQESGVVAIDKSRQPNFYGLLAACALNDARWQYITYDHVYGDKETFWLGWEMAGFRSFGWTKWPAAAMGYIVRGTQSPYKVIFSNDYSASSTPDGPANHRRICAVHLTHLDRTGTRVLWFNGGPLRDKYQPDSKPLTADDLVWAAEGAMSYWESGEQDSILCLAITDDKVEMSSTDGRSKGEAIVQTGRGIDGSPKSLSAEEGRALADLKEDESGRTAF</sequence>
<dbReference type="Pfam" id="PF11051">
    <property type="entry name" value="Mannosyl_trans3"/>
    <property type="match status" value="1"/>
</dbReference>
<keyword evidence="4 12" id="KW-0808">Transferase</keyword>
<organism evidence="12 13">
    <name type="scientific">Gonapodya prolifera (strain JEL478)</name>
    <name type="common">Monoblepharis prolifera</name>
    <dbReference type="NCBI Taxonomy" id="1344416"/>
    <lineage>
        <taxon>Eukaryota</taxon>
        <taxon>Fungi</taxon>
        <taxon>Fungi incertae sedis</taxon>
        <taxon>Chytridiomycota</taxon>
        <taxon>Chytridiomycota incertae sedis</taxon>
        <taxon>Monoblepharidomycetes</taxon>
        <taxon>Monoblepharidales</taxon>
        <taxon>Gonapodyaceae</taxon>
        <taxon>Gonapodya</taxon>
    </lineage>
</organism>
<feature type="region of interest" description="Disordered" evidence="10">
    <location>
        <begin position="523"/>
        <end position="569"/>
    </location>
</feature>
<dbReference type="OrthoDB" id="430354at2759"/>
<dbReference type="STRING" id="1344416.A0A139A4K1"/>
<feature type="chain" id="PRO_5007295949" evidence="11">
    <location>
        <begin position="24"/>
        <end position="569"/>
    </location>
</feature>
<dbReference type="AlphaFoldDB" id="A0A139A4K1"/>
<keyword evidence="11" id="KW-0732">Signal</keyword>
<evidence type="ECO:0000256" key="4">
    <source>
        <dbReference type="ARBA" id="ARBA00022679"/>
    </source>
</evidence>
<evidence type="ECO:0000256" key="8">
    <source>
        <dbReference type="ARBA" id="ARBA00023136"/>
    </source>
</evidence>
<keyword evidence="7" id="KW-1133">Transmembrane helix</keyword>
<feature type="signal peptide" evidence="11">
    <location>
        <begin position="1"/>
        <end position="23"/>
    </location>
</feature>
<evidence type="ECO:0000256" key="10">
    <source>
        <dbReference type="SAM" id="MobiDB-lite"/>
    </source>
</evidence>
<keyword evidence="8" id="KW-0472">Membrane</keyword>
<evidence type="ECO:0000256" key="7">
    <source>
        <dbReference type="ARBA" id="ARBA00022989"/>
    </source>
</evidence>
<name>A0A139A4K1_GONPJ</name>
<protein>
    <submittedName>
        <fullName evidence="12">Glycosyltransferase family 71 protein</fullName>
    </submittedName>
</protein>
<dbReference type="EMBL" id="KQ965797">
    <property type="protein sequence ID" value="KXS11721.1"/>
    <property type="molecule type" value="Genomic_DNA"/>
</dbReference>
<dbReference type="PANTHER" id="PTHR31392">
    <property type="entry name" value="ALPHA-1,3-MANNOSYLTRANSFERASE MNN1-RELATED"/>
    <property type="match status" value="1"/>
</dbReference>
<dbReference type="OMA" id="ANHRRIC"/>
<comment type="subcellular location">
    <subcellularLocation>
        <location evidence="1">Membrane</location>
        <topology evidence="1">Single-pass type II membrane protein</topology>
    </subcellularLocation>
</comment>
<accession>A0A139A4K1</accession>
<dbReference type="GO" id="GO:0005794">
    <property type="term" value="C:Golgi apparatus"/>
    <property type="evidence" value="ECO:0007669"/>
    <property type="project" value="TreeGrafter"/>
</dbReference>
<evidence type="ECO:0000256" key="6">
    <source>
        <dbReference type="ARBA" id="ARBA00022968"/>
    </source>
</evidence>
<evidence type="ECO:0000313" key="12">
    <source>
        <dbReference type="EMBL" id="KXS11721.1"/>
    </source>
</evidence>
<feature type="compositionally biased region" description="Basic and acidic residues" evidence="10">
    <location>
        <begin position="40"/>
        <end position="49"/>
    </location>
</feature>
<keyword evidence="13" id="KW-1185">Reference proteome</keyword>
<evidence type="ECO:0000256" key="1">
    <source>
        <dbReference type="ARBA" id="ARBA00004606"/>
    </source>
</evidence>
<evidence type="ECO:0000256" key="11">
    <source>
        <dbReference type="SAM" id="SignalP"/>
    </source>
</evidence>
<keyword evidence="9" id="KW-0325">Glycoprotein</keyword>
<evidence type="ECO:0000313" key="13">
    <source>
        <dbReference type="Proteomes" id="UP000070544"/>
    </source>
</evidence>
<dbReference type="SUPFAM" id="SSF53448">
    <property type="entry name" value="Nucleotide-diphospho-sugar transferases"/>
    <property type="match status" value="1"/>
</dbReference>
<dbReference type="InterPro" id="IPR022751">
    <property type="entry name" value="Alpha_mannosyltransferase"/>
</dbReference>
<dbReference type="GO" id="GO:0006493">
    <property type="term" value="P:protein O-linked glycosylation"/>
    <property type="evidence" value="ECO:0007669"/>
    <property type="project" value="TreeGrafter"/>
</dbReference>
<keyword evidence="3" id="KW-0328">Glycosyltransferase</keyword>
<keyword evidence="5" id="KW-0812">Transmembrane</keyword>
<gene>
    <name evidence="12" type="ORF">M427DRAFT_72626</name>
</gene>
<dbReference type="PANTHER" id="PTHR31392:SF1">
    <property type="entry name" value="ALPHA-1,3-MANNOSYLTRANSFERASE MNN1-RELATED"/>
    <property type="match status" value="1"/>
</dbReference>
<dbReference type="GO" id="GO:0016020">
    <property type="term" value="C:membrane"/>
    <property type="evidence" value="ECO:0007669"/>
    <property type="project" value="UniProtKB-SubCell"/>
</dbReference>
<comment type="similarity">
    <text evidence="2">Belongs to the MNN1/MNT family.</text>
</comment>
<feature type="compositionally biased region" description="Polar residues" evidence="10">
    <location>
        <begin position="28"/>
        <end position="39"/>
    </location>
</feature>
<dbReference type="InterPro" id="IPR029044">
    <property type="entry name" value="Nucleotide-diphossugar_trans"/>
</dbReference>
<keyword evidence="6" id="KW-0735">Signal-anchor</keyword>